<keyword evidence="6" id="KW-0539">Nucleus</keyword>
<evidence type="ECO:0000256" key="4">
    <source>
        <dbReference type="ARBA" id="ARBA00023015"/>
    </source>
</evidence>
<feature type="region of interest" description="Disordered" evidence="8">
    <location>
        <begin position="1"/>
        <end position="44"/>
    </location>
</feature>
<feature type="region of interest" description="Disordered" evidence="8">
    <location>
        <begin position="133"/>
        <end position="201"/>
    </location>
</feature>
<feature type="compositionally biased region" description="Basic and acidic residues" evidence="8">
    <location>
        <begin position="33"/>
        <end position="44"/>
    </location>
</feature>
<evidence type="ECO:0000256" key="5">
    <source>
        <dbReference type="ARBA" id="ARBA00023163"/>
    </source>
</evidence>
<reference evidence="9 10" key="1">
    <citation type="journal article" date="2012" name="Eukaryot. Cell">
        <title>Genome sequence of the fungus Glarea lozoyensis: the first genome sequence of a species from the Helotiaceae family.</title>
        <authorList>
            <person name="Youssar L."/>
            <person name="Gruening B.A."/>
            <person name="Erxleben A."/>
            <person name="Guenther S."/>
            <person name="Huettel W."/>
        </authorList>
    </citation>
    <scope>NUCLEOTIDE SEQUENCE [LARGE SCALE GENOMIC DNA]</scope>
    <source>
        <strain evidence="10">ATCC 74030 / MF5533</strain>
    </source>
</reference>
<name>H0EFJ6_GLAL7</name>
<dbReference type="GO" id="GO:0006357">
    <property type="term" value="P:regulation of transcription by RNA polymerase II"/>
    <property type="evidence" value="ECO:0007669"/>
    <property type="project" value="TreeGrafter"/>
</dbReference>
<feature type="compositionally biased region" description="Acidic residues" evidence="8">
    <location>
        <begin position="151"/>
        <end position="167"/>
    </location>
</feature>
<evidence type="ECO:0000256" key="1">
    <source>
        <dbReference type="ARBA" id="ARBA00004123"/>
    </source>
</evidence>
<evidence type="ECO:0000256" key="6">
    <source>
        <dbReference type="ARBA" id="ARBA00023242"/>
    </source>
</evidence>
<dbReference type="PANTHER" id="PTHR13581:SF5">
    <property type="entry name" value="MRG_MORF4L-BINDING PROTEIN"/>
    <property type="match status" value="1"/>
</dbReference>
<dbReference type="PANTHER" id="PTHR13581">
    <property type="entry name" value="MRG-BINDING PROTEIN"/>
    <property type="match status" value="1"/>
</dbReference>
<dbReference type="Proteomes" id="UP000005446">
    <property type="component" value="Unassembled WGS sequence"/>
</dbReference>
<sequence>MPPKKKGKGVARAASTPVADDDAMAIDTPQEPETPKPTHDILKDPWTDEQETSLFKGIMRWKPAGMHKHFRMIALSEHLRNHGYDPNVETHIQIPGIWEKLNTLYNLEIIDERENSLFDYEDGDDQYLDFELPQEYEEPMFMKGKRSPKDGEEEGTEEGAEDDEAEEDKASPSPKATKVTKSKTEASSKAQGPARKSKRKR</sequence>
<accession>H0EFJ6</accession>
<comment type="subcellular location">
    <subcellularLocation>
        <location evidence="1">Nucleus</location>
    </subcellularLocation>
</comment>
<dbReference type="AlphaFoldDB" id="H0EFJ6"/>
<keyword evidence="5" id="KW-0804">Transcription</keyword>
<dbReference type="EMBL" id="AGUE01000020">
    <property type="protein sequence ID" value="EHL02754.1"/>
    <property type="molecule type" value="Genomic_DNA"/>
</dbReference>
<dbReference type="GO" id="GO:0035267">
    <property type="term" value="C:NuA4 histone acetyltransferase complex"/>
    <property type="evidence" value="ECO:0007669"/>
    <property type="project" value="TreeGrafter"/>
</dbReference>
<dbReference type="OrthoDB" id="5595141at2759"/>
<dbReference type="InParanoid" id="H0EFJ6"/>
<evidence type="ECO:0000313" key="10">
    <source>
        <dbReference type="Proteomes" id="UP000005446"/>
    </source>
</evidence>
<dbReference type="Pfam" id="PF07904">
    <property type="entry name" value="Eaf7"/>
    <property type="match status" value="1"/>
</dbReference>
<proteinExistence type="inferred from homology"/>
<evidence type="ECO:0000256" key="8">
    <source>
        <dbReference type="SAM" id="MobiDB-lite"/>
    </source>
</evidence>
<dbReference type="InterPro" id="IPR012423">
    <property type="entry name" value="Eaf7/MRGBP"/>
</dbReference>
<evidence type="ECO:0000256" key="3">
    <source>
        <dbReference type="ARBA" id="ARBA00022853"/>
    </source>
</evidence>
<dbReference type="HOGENOM" id="CLU_050564_0_1_1"/>
<dbReference type="GO" id="GO:0006325">
    <property type="term" value="P:chromatin organization"/>
    <property type="evidence" value="ECO:0007669"/>
    <property type="project" value="UniProtKB-KW"/>
</dbReference>
<comment type="similarity">
    <text evidence="2">Belongs to the EAF7 family.</text>
</comment>
<protein>
    <submittedName>
        <fullName evidence="9">Putative Chromatin modification-related protein EAF7</fullName>
    </submittedName>
</protein>
<evidence type="ECO:0000256" key="7">
    <source>
        <dbReference type="ARBA" id="ARBA00025178"/>
    </source>
</evidence>
<organism evidence="9 10">
    <name type="scientific">Glarea lozoyensis (strain ATCC 74030 / MF5533)</name>
    <dbReference type="NCBI Taxonomy" id="1104152"/>
    <lineage>
        <taxon>Eukaryota</taxon>
        <taxon>Fungi</taxon>
        <taxon>Dikarya</taxon>
        <taxon>Ascomycota</taxon>
        <taxon>Pezizomycotina</taxon>
        <taxon>Leotiomycetes</taxon>
        <taxon>Helotiales</taxon>
        <taxon>Helotiaceae</taxon>
        <taxon>Glarea</taxon>
    </lineage>
</organism>
<keyword evidence="10" id="KW-1185">Reference proteome</keyword>
<evidence type="ECO:0000256" key="2">
    <source>
        <dbReference type="ARBA" id="ARBA00007117"/>
    </source>
</evidence>
<dbReference type="GO" id="GO:0005634">
    <property type="term" value="C:nucleus"/>
    <property type="evidence" value="ECO:0007669"/>
    <property type="project" value="UniProtKB-SubCell"/>
</dbReference>
<evidence type="ECO:0000313" key="9">
    <source>
        <dbReference type="EMBL" id="EHL02754.1"/>
    </source>
</evidence>
<keyword evidence="3" id="KW-0156">Chromatin regulator</keyword>
<gene>
    <name evidence="9" type="ORF">M7I_1272</name>
</gene>
<comment type="caution">
    <text evidence="9">The sequence shown here is derived from an EMBL/GenBank/DDBJ whole genome shotgun (WGS) entry which is preliminary data.</text>
</comment>
<keyword evidence="4" id="KW-0805">Transcription regulation</keyword>
<comment type="function">
    <text evidence="7">Component of the NuA4 histone acetyltransferase complex which is involved in transcriptional activation of selected genes principally by acetylation of nucleosomal histone H4 and H2A. The NuA4 complex is also involved in DNA repair.</text>
</comment>